<evidence type="ECO:0000313" key="5">
    <source>
        <dbReference type="EMBL" id="TMQ52759.1"/>
    </source>
</evidence>
<dbReference type="Gene3D" id="3.90.550.10">
    <property type="entry name" value="Spore Coat Polysaccharide Biosynthesis Protein SpsA, Chain A"/>
    <property type="match status" value="1"/>
</dbReference>
<keyword evidence="4" id="KW-1133">Transmembrane helix</keyword>
<keyword evidence="4" id="KW-0472">Membrane</keyword>
<evidence type="ECO:0000313" key="6">
    <source>
        <dbReference type="Proteomes" id="UP000319829"/>
    </source>
</evidence>
<dbReference type="CDD" id="cd06423">
    <property type="entry name" value="CESA_like"/>
    <property type="match status" value="1"/>
</dbReference>
<feature type="transmembrane region" description="Helical" evidence="4">
    <location>
        <begin position="359"/>
        <end position="386"/>
    </location>
</feature>
<dbReference type="EMBL" id="VBOU01000094">
    <property type="protein sequence ID" value="TMQ52759.1"/>
    <property type="molecule type" value="Genomic_DNA"/>
</dbReference>
<dbReference type="SUPFAM" id="SSF53448">
    <property type="entry name" value="Nucleotide-diphospho-sugar transferases"/>
    <property type="match status" value="1"/>
</dbReference>
<dbReference type="Proteomes" id="UP000319829">
    <property type="component" value="Unassembled WGS sequence"/>
</dbReference>
<keyword evidence="3 5" id="KW-0808">Transferase</keyword>
<proteinExistence type="inferred from homology"/>
<comment type="caution">
    <text evidence="5">The sequence shown here is derived from an EMBL/GenBank/DDBJ whole genome shotgun (WGS) entry which is preliminary data.</text>
</comment>
<dbReference type="GO" id="GO:0016757">
    <property type="term" value="F:glycosyltransferase activity"/>
    <property type="evidence" value="ECO:0007669"/>
    <property type="project" value="UniProtKB-KW"/>
</dbReference>
<organism evidence="5 6">
    <name type="scientific">Eiseniibacteriota bacterium</name>
    <dbReference type="NCBI Taxonomy" id="2212470"/>
    <lineage>
        <taxon>Bacteria</taxon>
        <taxon>Candidatus Eiseniibacteriota</taxon>
    </lineage>
</organism>
<sequence>MPAFTAPQWLIPAVNVVSLVILIYFSALQLVLFGLLILSFFDMRRRLAQNFYADYEAVAKSHFTFPITVLVPAYNEEPNVAAAVRSVLSLDYPQHEVIVINDGSTDGTLDRLRREYQLSLRDTVYRKSLPIVGDIRGIYRSATFQNLLVIDKVHAGKSAALNVGINLSHYPLICTIDADSLFQENALLRVVRPFLEDPDRVIAVGGQVRVANGCKVERGRIVQPRLPQNILAAFQVVEYLRAFVASRLGLSSMNNLLILSGVFSLFRKDVVIEVGGYRSDVVTEDMELVLRLHRHMRDQKRPYIVQFLPDPICWTEVPQKVGALARQRNRWHRGLIHSLWIHRSLAWGRHSGSLRWIGLPYYVFFEVLGPIVELVGYVLIPIAYFLGFLSPLYFWAFLFLAITSGAFLSISAVFLEELSFGLYRSWGDFALMIGVGVLENFSYRLLTLLFRLGAVLDIILGRGGWGKQERAGFDRIGSSPTKA</sequence>
<gene>
    <name evidence="5" type="ORF">E6K74_11490</name>
</gene>
<feature type="transmembrane region" description="Helical" evidence="4">
    <location>
        <begin position="16"/>
        <end position="41"/>
    </location>
</feature>
<reference evidence="5 6" key="1">
    <citation type="journal article" date="2019" name="Nat. Microbiol.">
        <title>Mediterranean grassland soil C-N compound turnover is dependent on rainfall and depth, and is mediated by genomically divergent microorganisms.</title>
        <authorList>
            <person name="Diamond S."/>
            <person name="Andeer P.F."/>
            <person name="Li Z."/>
            <person name="Crits-Christoph A."/>
            <person name="Burstein D."/>
            <person name="Anantharaman K."/>
            <person name="Lane K.R."/>
            <person name="Thomas B.C."/>
            <person name="Pan C."/>
            <person name="Northen T.R."/>
            <person name="Banfield J.F."/>
        </authorList>
    </citation>
    <scope>NUCLEOTIDE SEQUENCE [LARGE SCALE GENOMIC DNA]</scope>
    <source>
        <strain evidence="5">WS_4</strain>
    </source>
</reference>
<keyword evidence="2" id="KW-0328">Glycosyltransferase</keyword>
<dbReference type="PANTHER" id="PTHR43630:SF1">
    <property type="entry name" value="POLY-BETA-1,6-N-ACETYL-D-GLUCOSAMINE SYNTHASE"/>
    <property type="match status" value="1"/>
</dbReference>
<feature type="transmembrane region" description="Helical" evidence="4">
    <location>
        <begin position="392"/>
        <end position="415"/>
    </location>
</feature>
<comment type="similarity">
    <text evidence="1">Belongs to the glycosyltransferase 2 family.</text>
</comment>
<dbReference type="InterPro" id="IPR029044">
    <property type="entry name" value="Nucleotide-diphossugar_trans"/>
</dbReference>
<evidence type="ECO:0000256" key="4">
    <source>
        <dbReference type="SAM" id="Phobius"/>
    </source>
</evidence>
<evidence type="ECO:0000256" key="3">
    <source>
        <dbReference type="ARBA" id="ARBA00022679"/>
    </source>
</evidence>
<evidence type="ECO:0000256" key="2">
    <source>
        <dbReference type="ARBA" id="ARBA00022676"/>
    </source>
</evidence>
<keyword evidence="4" id="KW-0812">Transmembrane</keyword>
<protein>
    <submittedName>
        <fullName evidence="5">Glycosyltransferase family 2 protein</fullName>
    </submittedName>
</protein>
<name>A0A538SN05_UNCEI</name>
<dbReference type="AlphaFoldDB" id="A0A538SN05"/>
<accession>A0A538SN05</accession>
<dbReference type="Pfam" id="PF13641">
    <property type="entry name" value="Glyco_tranf_2_3"/>
    <property type="match status" value="1"/>
</dbReference>
<dbReference type="PANTHER" id="PTHR43630">
    <property type="entry name" value="POLY-BETA-1,6-N-ACETYL-D-GLUCOSAMINE SYNTHASE"/>
    <property type="match status" value="1"/>
</dbReference>
<evidence type="ECO:0000256" key="1">
    <source>
        <dbReference type="ARBA" id="ARBA00006739"/>
    </source>
</evidence>